<keyword evidence="3" id="KW-1185">Reference proteome</keyword>
<reference evidence="2" key="1">
    <citation type="submission" date="2022-03" db="EMBL/GenBank/DDBJ databases">
        <title>The complete genome sequence of a Methyloterrigena soli.</title>
        <authorList>
            <person name="Zi Z."/>
        </authorList>
    </citation>
    <scope>NUCLEOTIDE SEQUENCE</scope>
    <source>
        <strain evidence="2">M48</strain>
    </source>
</reference>
<feature type="transmembrane region" description="Helical" evidence="1">
    <location>
        <begin position="55"/>
        <end position="78"/>
    </location>
</feature>
<keyword evidence="1" id="KW-0472">Membrane</keyword>
<evidence type="ECO:0000313" key="3">
    <source>
        <dbReference type="Proteomes" id="UP001156140"/>
    </source>
</evidence>
<gene>
    <name evidence="2" type="ORF">ML536_04570</name>
</gene>
<organism evidence="2 3">
    <name type="scientific">Paradevosia shaoguanensis</name>
    <dbReference type="NCBI Taxonomy" id="1335043"/>
    <lineage>
        <taxon>Bacteria</taxon>
        <taxon>Pseudomonadati</taxon>
        <taxon>Pseudomonadota</taxon>
        <taxon>Alphaproteobacteria</taxon>
        <taxon>Hyphomicrobiales</taxon>
        <taxon>Devosiaceae</taxon>
        <taxon>Paradevosia</taxon>
    </lineage>
</organism>
<protein>
    <submittedName>
        <fullName evidence="2">Uncharacterized protein</fullName>
    </submittedName>
</protein>
<dbReference type="EMBL" id="JALAZD010000001">
    <property type="protein sequence ID" value="MCI0126094.1"/>
    <property type="molecule type" value="Genomic_DNA"/>
</dbReference>
<dbReference type="Proteomes" id="UP001156140">
    <property type="component" value="Unassembled WGS sequence"/>
</dbReference>
<dbReference type="AlphaFoldDB" id="A0AA41QK52"/>
<keyword evidence="1" id="KW-0812">Transmembrane</keyword>
<evidence type="ECO:0000256" key="1">
    <source>
        <dbReference type="SAM" id="Phobius"/>
    </source>
</evidence>
<dbReference type="RefSeq" id="WP_035035394.1">
    <property type="nucleotide sequence ID" value="NZ_CP068983.1"/>
</dbReference>
<comment type="caution">
    <text evidence="2">The sequence shown here is derived from an EMBL/GenBank/DDBJ whole genome shotgun (WGS) entry which is preliminary data.</text>
</comment>
<name>A0AA41QK52_9HYPH</name>
<accession>A0AA41QK52</accession>
<evidence type="ECO:0000313" key="2">
    <source>
        <dbReference type="EMBL" id="MCI0126094.1"/>
    </source>
</evidence>
<proteinExistence type="predicted"/>
<keyword evidence="1" id="KW-1133">Transmembrane helix</keyword>
<feature type="transmembrane region" description="Helical" evidence="1">
    <location>
        <begin position="12"/>
        <end position="35"/>
    </location>
</feature>
<sequence length="89" mass="9274">MFSVALGRILLAAVRVVLVAAILTASLGVALGIGLALARMGHLGTCQDGSCELVAVIYVMPIVGIALYLAALVFYSWLATREPRTSVQS</sequence>